<proteinExistence type="predicted"/>
<organism evidence="1 2">
    <name type="scientific">Candidatus Nitrosoglobus terrae</name>
    <dbReference type="NCBI Taxonomy" id="1630141"/>
    <lineage>
        <taxon>Bacteria</taxon>
        <taxon>Pseudomonadati</taxon>
        <taxon>Pseudomonadota</taxon>
        <taxon>Gammaproteobacteria</taxon>
        <taxon>Chromatiales</taxon>
        <taxon>Chromatiaceae</taxon>
        <taxon>Candidatus Nitrosoglobus</taxon>
    </lineage>
</organism>
<evidence type="ECO:0000313" key="1">
    <source>
        <dbReference type="EMBL" id="BAW80187.1"/>
    </source>
</evidence>
<protein>
    <submittedName>
        <fullName evidence="1">Hypothetical conserved protein</fullName>
    </submittedName>
</protein>
<evidence type="ECO:0000313" key="2">
    <source>
        <dbReference type="Proteomes" id="UP000243679"/>
    </source>
</evidence>
<dbReference type="KEGG" id="ntt:TAO_0817"/>
<dbReference type="RefSeq" id="WP_096526760.1">
    <property type="nucleotide sequence ID" value="NZ_AP014836.1"/>
</dbReference>
<keyword evidence="2" id="KW-1185">Reference proteome</keyword>
<name>A0A1Q2SM53_9GAMM</name>
<sequence>MSVSPNTKRKSLFVGSKCLLWLFLSLILSSLVGCIGTEISSLPAIPRGIHTLGVTINKTQQGYPTSYSLDTTKLTLEVMQQLNQAGFKVIPPERAQSTPTAAILQIDLNLTSAYIGVSYAISVKLIKKLKLANSQDKLTSVATWSAGQSGFLRASDIFYLYDYTTAAVNQFIKSAQSNH</sequence>
<gene>
    <name evidence="1" type="ORF">TAO_0817</name>
</gene>
<dbReference type="AlphaFoldDB" id="A0A1Q2SM53"/>
<dbReference type="Proteomes" id="UP000243679">
    <property type="component" value="Chromosome"/>
</dbReference>
<accession>A0A1Q2SM53</accession>
<dbReference type="OrthoDB" id="5771608at2"/>
<dbReference type="EMBL" id="AP014836">
    <property type="protein sequence ID" value="BAW80187.1"/>
    <property type="molecule type" value="Genomic_DNA"/>
</dbReference>
<reference evidence="1 2" key="1">
    <citation type="journal article" date="2017" name="ISME J.">
        <title>An acid-tolerant ammonia-oxidizing ?-proteobacterium from soil.</title>
        <authorList>
            <person name="Hayatsu M."/>
            <person name="Tago K."/>
            <person name="Uchiyama I."/>
            <person name="Toyoda A."/>
            <person name="Wang Y."/>
            <person name="Shimomura Y."/>
            <person name="Okubo T."/>
            <person name="Kurisu F."/>
            <person name="Hirono Y."/>
            <person name="Nonaka K."/>
            <person name="Akiyama H."/>
            <person name="Itoh T."/>
            <person name="Takami H."/>
        </authorList>
    </citation>
    <scope>NUCLEOTIDE SEQUENCE [LARGE SCALE GENOMIC DNA]</scope>
    <source>
        <strain evidence="1 2">TAO100</strain>
    </source>
</reference>